<dbReference type="EMBL" id="SNXZ01000002">
    <property type="protein sequence ID" value="TDQ01245.1"/>
    <property type="molecule type" value="Genomic_DNA"/>
</dbReference>
<reference evidence="2 3" key="1">
    <citation type="submission" date="2019-03" db="EMBL/GenBank/DDBJ databases">
        <title>Genomic Encyclopedia of Type Strains, Phase IV (KMG-IV): sequencing the most valuable type-strain genomes for metagenomic binning, comparative biology and taxonomic classification.</title>
        <authorList>
            <person name="Goeker M."/>
        </authorList>
    </citation>
    <scope>NUCLEOTIDE SEQUENCE [LARGE SCALE GENOMIC DNA]</scope>
    <source>
        <strain evidence="2 3">DSM 45361</strain>
    </source>
</reference>
<name>A0A4R6SHG3_LABRH</name>
<proteinExistence type="predicted"/>
<evidence type="ECO:0000256" key="1">
    <source>
        <dbReference type="SAM" id="MobiDB-lite"/>
    </source>
</evidence>
<sequence length="80" mass="8549">MTTLQAPDGTRYETDNDIEVRTLTLGHGYRVLAGNGDEGGDQPGKQPEETPEPPAQPTEPQPASELTSDPAQPESDMPAF</sequence>
<feature type="region of interest" description="Disordered" evidence="1">
    <location>
        <begin position="30"/>
        <end position="80"/>
    </location>
</feature>
<dbReference type="Proteomes" id="UP000295444">
    <property type="component" value="Unassembled WGS sequence"/>
</dbReference>
<gene>
    <name evidence="2" type="ORF">EV186_1021113</name>
</gene>
<accession>A0A4R6SHG3</accession>
<dbReference type="AlphaFoldDB" id="A0A4R6SHG3"/>
<dbReference type="OrthoDB" id="3638494at2"/>
<protein>
    <submittedName>
        <fullName evidence="2">Uncharacterized protein</fullName>
    </submittedName>
</protein>
<keyword evidence="3" id="KW-1185">Reference proteome</keyword>
<evidence type="ECO:0000313" key="3">
    <source>
        <dbReference type="Proteomes" id="UP000295444"/>
    </source>
</evidence>
<evidence type="ECO:0000313" key="2">
    <source>
        <dbReference type="EMBL" id="TDQ01245.1"/>
    </source>
</evidence>
<dbReference type="RefSeq" id="WP_133849843.1">
    <property type="nucleotide sequence ID" value="NZ_SNXZ01000002.1"/>
</dbReference>
<organism evidence="2 3">
    <name type="scientific">Labedaea rhizosphaerae</name>
    <dbReference type="NCBI Taxonomy" id="598644"/>
    <lineage>
        <taxon>Bacteria</taxon>
        <taxon>Bacillati</taxon>
        <taxon>Actinomycetota</taxon>
        <taxon>Actinomycetes</taxon>
        <taxon>Pseudonocardiales</taxon>
        <taxon>Pseudonocardiaceae</taxon>
        <taxon>Labedaea</taxon>
    </lineage>
</organism>
<comment type="caution">
    <text evidence="2">The sequence shown here is derived from an EMBL/GenBank/DDBJ whole genome shotgun (WGS) entry which is preliminary data.</text>
</comment>